<accession>A0A239EYV6</accession>
<evidence type="ECO:0000313" key="3">
    <source>
        <dbReference type="Proteomes" id="UP000198280"/>
    </source>
</evidence>
<gene>
    <name evidence="2" type="ORF">SAMN05216252_106224</name>
</gene>
<dbReference type="OrthoDB" id="4237968at2"/>
<proteinExistence type="predicted"/>
<dbReference type="Proteomes" id="UP000198280">
    <property type="component" value="Unassembled WGS sequence"/>
</dbReference>
<sequence length="80" mass="9441">MKTVDFQSCECSDKRAFPDRRAAEKALGRAQAKRDRHAARFEHHGPIDRENRAYQCDYGMWHLTKQSRRSYEEWAARNAA</sequence>
<feature type="region of interest" description="Disordered" evidence="1">
    <location>
        <begin position="26"/>
        <end position="46"/>
    </location>
</feature>
<protein>
    <submittedName>
        <fullName evidence="2">Uncharacterized protein</fullName>
    </submittedName>
</protein>
<organism evidence="2 3">
    <name type="scientific">Actinacidiphila glaucinigra</name>
    <dbReference type="NCBI Taxonomy" id="235986"/>
    <lineage>
        <taxon>Bacteria</taxon>
        <taxon>Bacillati</taxon>
        <taxon>Actinomycetota</taxon>
        <taxon>Actinomycetes</taxon>
        <taxon>Kitasatosporales</taxon>
        <taxon>Streptomycetaceae</taxon>
        <taxon>Actinacidiphila</taxon>
    </lineage>
</organism>
<dbReference type="RefSeq" id="WP_089224198.1">
    <property type="nucleotide sequence ID" value="NZ_FZOF01000006.1"/>
</dbReference>
<keyword evidence="3" id="KW-1185">Reference proteome</keyword>
<evidence type="ECO:0000256" key="1">
    <source>
        <dbReference type="SAM" id="MobiDB-lite"/>
    </source>
</evidence>
<reference evidence="2 3" key="1">
    <citation type="submission" date="2017-06" db="EMBL/GenBank/DDBJ databases">
        <authorList>
            <person name="Kim H.J."/>
            <person name="Triplett B.A."/>
        </authorList>
    </citation>
    <scope>NUCLEOTIDE SEQUENCE [LARGE SCALE GENOMIC DNA]</scope>
    <source>
        <strain evidence="2 3">CGMCC 4.1858</strain>
    </source>
</reference>
<dbReference type="AlphaFoldDB" id="A0A239EYV6"/>
<name>A0A239EYV6_9ACTN</name>
<dbReference type="EMBL" id="FZOF01000006">
    <property type="protein sequence ID" value="SNS49809.1"/>
    <property type="molecule type" value="Genomic_DNA"/>
</dbReference>
<evidence type="ECO:0000313" key="2">
    <source>
        <dbReference type="EMBL" id="SNS49809.1"/>
    </source>
</evidence>